<keyword evidence="3" id="KW-1185">Reference proteome</keyword>
<dbReference type="EMBL" id="FNIA01000015">
    <property type="protein sequence ID" value="SDN11009.1"/>
    <property type="molecule type" value="Genomic_DNA"/>
</dbReference>
<proteinExistence type="predicted"/>
<dbReference type="AlphaFoldDB" id="A0A1G9YPA9"/>
<evidence type="ECO:0000313" key="3">
    <source>
        <dbReference type="Proteomes" id="UP000199370"/>
    </source>
</evidence>
<reference evidence="2 3" key="1">
    <citation type="submission" date="2016-10" db="EMBL/GenBank/DDBJ databases">
        <authorList>
            <person name="de Groot N.N."/>
        </authorList>
    </citation>
    <scope>NUCLEOTIDE SEQUENCE [LARGE SCALE GENOMIC DNA]</scope>
    <source>
        <strain evidence="3">EB21,IBRC-M 10013,KCTC 4048</strain>
    </source>
</reference>
<dbReference type="Pfam" id="PF18545">
    <property type="entry name" value="HalOD1"/>
    <property type="match status" value="1"/>
</dbReference>
<organism evidence="2 3">
    <name type="scientific">Haloarchaeobius iranensis</name>
    <dbReference type="NCBI Taxonomy" id="996166"/>
    <lineage>
        <taxon>Archaea</taxon>
        <taxon>Methanobacteriati</taxon>
        <taxon>Methanobacteriota</taxon>
        <taxon>Stenosarchaea group</taxon>
        <taxon>Halobacteria</taxon>
        <taxon>Halobacteriales</taxon>
        <taxon>Halorubellaceae</taxon>
        <taxon>Haloarchaeobius</taxon>
    </lineage>
</organism>
<protein>
    <recommendedName>
        <fullName evidence="1">Halobacterial output domain-containing protein</fullName>
    </recommendedName>
</protein>
<dbReference type="InterPro" id="IPR040624">
    <property type="entry name" value="HalOD1"/>
</dbReference>
<sequence>MHEDEHTESKATVQRQFDFEGIDPSMAVVQTLAEATEQPPLQVETLFDYIDPDALDTLLRSSGHGDFEPVTSVVFSIEERTVTVGCDGFVVVAGP</sequence>
<name>A0A1G9YPA9_9EURY</name>
<dbReference type="OrthoDB" id="271604at2157"/>
<dbReference type="STRING" id="996166.SAMN05192554_11575"/>
<feature type="domain" description="Halobacterial output" evidence="1">
    <location>
        <begin position="23"/>
        <end position="93"/>
    </location>
</feature>
<evidence type="ECO:0000259" key="1">
    <source>
        <dbReference type="Pfam" id="PF18545"/>
    </source>
</evidence>
<accession>A0A1G9YPA9</accession>
<dbReference type="RefSeq" id="WP_089734668.1">
    <property type="nucleotide sequence ID" value="NZ_FNIA01000015.1"/>
</dbReference>
<evidence type="ECO:0000313" key="2">
    <source>
        <dbReference type="EMBL" id="SDN11009.1"/>
    </source>
</evidence>
<gene>
    <name evidence="2" type="ORF">SAMN05192554_11575</name>
</gene>
<dbReference type="Proteomes" id="UP000199370">
    <property type="component" value="Unassembled WGS sequence"/>
</dbReference>